<dbReference type="InterPro" id="IPR011990">
    <property type="entry name" value="TPR-like_helical_dom_sf"/>
</dbReference>
<dbReference type="PATRIC" id="fig|1263870.3.peg.7249"/>
<keyword evidence="2" id="KW-1185">Reference proteome</keyword>
<name>M5U6X8_9BACT</name>
<protein>
    <submittedName>
        <fullName evidence="1">Uncharacterized protein</fullName>
    </submittedName>
</protein>
<accession>M5U6X8</accession>
<evidence type="ECO:0000313" key="1">
    <source>
        <dbReference type="EMBL" id="EMI51693.1"/>
    </source>
</evidence>
<dbReference type="Gene3D" id="1.25.40.10">
    <property type="entry name" value="Tetratricopeptide repeat domain"/>
    <property type="match status" value="1"/>
</dbReference>
<reference evidence="1 2" key="1">
    <citation type="journal article" date="2013" name="Mar. Genomics">
        <title>Expression of sulfatases in Rhodopirellula baltica and the diversity of sulfatases in the genus Rhodopirellula.</title>
        <authorList>
            <person name="Wegner C.E."/>
            <person name="Richter-Heitmann T."/>
            <person name="Klindworth A."/>
            <person name="Klockow C."/>
            <person name="Richter M."/>
            <person name="Achstetter T."/>
            <person name="Glockner F.O."/>
            <person name="Harder J."/>
        </authorList>
    </citation>
    <scope>NUCLEOTIDE SEQUENCE [LARGE SCALE GENOMIC DNA]</scope>
    <source>
        <strain evidence="1 2">SM41</strain>
    </source>
</reference>
<sequence>MSLHRDDRQRREELLYLLTYLSHKAGRLMEAAIYGETIARTGDPSASATRDGASIALAALQEASAIHWGKPDDVGELRYMQSIAEVIDARWPDDSQHNEIWFTLAQSYAAFGQYEHATRAYAKVRKESSLYADAKLGSGTAYWSLFLHRASQPDVDPDAMLALLSKASQQYNAAVKVLESKLRSPTLPLLTAKQMIAIIADRTGDSNAVIRSTTTGKFPLVQSLRIGPPSPRGKRKRGPPKTLAVPSDFSRTVLQLLYRAQTQRGDLQAAQRTLSQLDKLPDAKGGKDVESMQLATTVRRFKGMIAKQRIVMPEIKELDAMLAKLPPKSNAVSPQDWLWIGQSWAQLASKAINAQTAKACYDRAAKTCSVAIALPSFPEDRVAATQVRHAEWLRRAGKTQASLNVLAEILEKSPNVFDLQTQAAMSLEKLAIEQDSEPDLRAAIRGPDDQPAIWGWSKLAVQLHKLRYSDRGTVEHADALLAAHFHLARCRWMLVEVLGCAIEDSAIEDSATEDSTPGGVAFDGVRQQNTLRKQTLKQIANARLAIPPDTDLDAKWSKTFGQLESELSTNQ</sequence>
<dbReference type="AlphaFoldDB" id="M5U6X8"/>
<proteinExistence type="predicted"/>
<organism evidence="1 2">
    <name type="scientific">Rhodopirellula sallentina SM41</name>
    <dbReference type="NCBI Taxonomy" id="1263870"/>
    <lineage>
        <taxon>Bacteria</taxon>
        <taxon>Pseudomonadati</taxon>
        <taxon>Planctomycetota</taxon>
        <taxon>Planctomycetia</taxon>
        <taxon>Pirellulales</taxon>
        <taxon>Pirellulaceae</taxon>
        <taxon>Rhodopirellula</taxon>
    </lineage>
</organism>
<dbReference type="SUPFAM" id="SSF48452">
    <property type="entry name" value="TPR-like"/>
    <property type="match status" value="1"/>
</dbReference>
<evidence type="ECO:0000313" key="2">
    <source>
        <dbReference type="Proteomes" id="UP000011885"/>
    </source>
</evidence>
<dbReference type="EMBL" id="ANOH01000489">
    <property type="protein sequence ID" value="EMI51693.1"/>
    <property type="molecule type" value="Genomic_DNA"/>
</dbReference>
<comment type="caution">
    <text evidence="1">The sequence shown here is derived from an EMBL/GenBank/DDBJ whole genome shotgun (WGS) entry which is preliminary data.</text>
</comment>
<gene>
    <name evidence="1" type="ORF">RSSM_06835</name>
</gene>
<dbReference type="Proteomes" id="UP000011885">
    <property type="component" value="Unassembled WGS sequence"/>
</dbReference>